<dbReference type="InterPro" id="IPR048285">
    <property type="entry name" value="Integrin_alpha_Ig-like_2"/>
</dbReference>
<dbReference type="GO" id="GO:0007229">
    <property type="term" value="P:integrin-mediated signaling pathway"/>
    <property type="evidence" value="ECO:0007669"/>
    <property type="project" value="UniProtKB-KW"/>
</dbReference>
<keyword evidence="8" id="KW-0677">Repeat</keyword>
<evidence type="ECO:0000256" key="6">
    <source>
        <dbReference type="ARBA" id="ARBA00022692"/>
    </source>
</evidence>
<evidence type="ECO:0000313" key="27">
    <source>
        <dbReference type="Proteomes" id="UP000694392"/>
    </source>
</evidence>
<dbReference type="PANTHER" id="PTHR10125">
    <property type="entry name" value="P2X PURINOCEPTOR"/>
    <property type="match status" value="1"/>
</dbReference>
<reference evidence="26" key="1">
    <citation type="submission" date="2025-08" db="UniProtKB">
        <authorList>
            <consortium name="Ensembl"/>
        </authorList>
    </citation>
    <scope>IDENTIFICATION</scope>
</reference>
<dbReference type="GO" id="GO:0033198">
    <property type="term" value="P:response to ATP"/>
    <property type="evidence" value="ECO:0007669"/>
    <property type="project" value="InterPro"/>
</dbReference>
<reference evidence="26" key="2">
    <citation type="submission" date="2025-09" db="UniProtKB">
        <authorList>
            <consortium name="Ensembl"/>
        </authorList>
    </citation>
    <scope>IDENTIFICATION</scope>
</reference>
<dbReference type="Gene3D" id="2.60.40.1460">
    <property type="entry name" value="Integrin domains. Chain A, domain 2"/>
    <property type="match status" value="1"/>
</dbReference>
<dbReference type="GO" id="GO:0004931">
    <property type="term" value="F:extracellularly ATP-gated monoatomic cation channel activity"/>
    <property type="evidence" value="ECO:0007669"/>
    <property type="project" value="InterPro"/>
</dbReference>
<feature type="repeat" description="FG-GAP" evidence="22">
    <location>
        <begin position="92"/>
        <end position="155"/>
    </location>
</feature>
<feature type="transmembrane region" description="Helical" evidence="24">
    <location>
        <begin position="599"/>
        <end position="622"/>
    </location>
</feature>
<evidence type="ECO:0000256" key="22">
    <source>
        <dbReference type="PROSITE-ProRule" id="PRU00803"/>
    </source>
</evidence>
<evidence type="ECO:0000256" key="7">
    <source>
        <dbReference type="ARBA" id="ARBA00022729"/>
    </source>
</evidence>
<dbReference type="GO" id="GO:0005886">
    <property type="term" value="C:plasma membrane"/>
    <property type="evidence" value="ECO:0007669"/>
    <property type="project" value="UniProtKB-SubCell"/>
</dbReference>
<evidence type="ECO:0000256" key="19">
    <source>
        <dbReference type="ARBA" id="ARBA00023303"/>
    </source>
</evidence>
<dbReference type="Gene3D" id="2.130.10.130">
    <property type="entry name" value="Integrin alpha, N-terminal"/>
    <property type="match status" value="2"/>
</dbReference>
<dbReference type="Ensembl" id="ENSSPUT00000005037.1">
    <property type="protein sequence ID" value="ENSSPUP00000004743.1"/>
    <property type="gene ID" value="ENSSPUG00000003646.1"/>
</dbReference>
<dbReference type="GO" id="GO:0070588">
    <property type="term" value="P:calcium ion transmembrane transport"/>
    <property type="evidence" value="ECO:0007669"/>
    <property type="project" value="TreeGrafter"/>
</dbReference>
<evidence type="ECO:0000256" key="8">
    <source>
        <dbReference type="ARBA" id="ARBA00022737"/>
    </source>
</evidence>
<keyword evidence="4" id="KW-0813">Transport</keyword>
<keyword evidence="10" id="KW-0067">ATP-binding</keyword>
<keyword evidence="7" id="KW-0732">Signal</keyword>
<proteinExistence type="inferred from homology"/>
<dbReference type="GO" id="GO:0005524">
    <property type="term" value="F:ATP binding"/>
    <property type="evidence" value="ECO:0007669"/>
    <property type="project" value="UniProtKB-KW"/>
</dbReference>
<evidence type="ECO:0000256" key="11">
    <source>
        <dbReference type="ARBA" id="ARBA00022989"/>
    </source>
</evidence>
<keyword evidence="27" id="KW-1185">Reference proteome</keyword>
<dbReference type="SUPFAM" id="SSF69318">
    <property type="entry name" value="Integrin alpha N-terminal domain"/>
    <property type="match status" value="1"/>
</dbReference>
<keyword evidence="18" id="KW-1071">Ligand-gated ion channel</keyword>
<dbReference type="FunFam" id="2.60.490.10:FF:000001">
    <property type="entry name" value="P2X purinoceptor"/>
    <property type="match status" value="1"/>
</dbReference>
<dbReference type="AlphaFoldDB" id="A0A8D0L3F9"/>
<evidence type="ECO:0000256" key="1">
    <source>
        <dbReference type="ARBA" id="ARBA00004479"/>
    </source>
</evidence>
<keyword evidence="13" id="KW-0406">Ion transport</keyword>
<name>A0A8D0L3F9_SPHPU</name>
<keyword evidence="9" id="KW-0547">Nucleotide-binding</keyword>
<evidence type="ECO:0000256" key="21">
    <source>
        <dbReference type="ARBA" id="ARBA00036634"/>
    </source>
</evidence>
<feature type="domain" description="Integrin alpha second immunoglobulin-like" evidence="25">
    <location>
        <begin position="347"/>
        <end position="476"/>
    </location>
</feature>
<dbReference type="InterPro" id="IPR028994">
    <property type="entry name" value="Integrin_alpha_N"/>
</dbReference>
<evidence type="ECO:0000256" key="4">
    <source>
        <dbReference type="ARBA" id="ARBA00022448"/>
    </source>
</evidence>
<evidence type="ECO:0000313" key="26">
    <source>
        <dbReference type="Ensembl" id="ENSSPUP00000004743.1"/>
    </source>
</evidence>
<keyword evidence="5" id="KW-1003">Cell membrane</keyword>
<dbReference type="Gene3D" id="1.10.287.940">
    <property type="entry name" value="atp-gated p2x4 ion channel"/>
    <property type="match status" value="1"/>
</dbReference>
<organism evidence="26 27">
    <name type="scientific">Sphenodon punctatus</name>
    <name type="common">Tuatara</name>
    <name type="synonym">Hatteria punctata</name>
    <dbReference type="NCBI Taxonomy" id="8508"/>
    <lineage>
        <taxon>Eukaryota</taxon>
        <taxon>Metazoa</taxon>
        <taxon>Chordata</taxon>
        <taxon>Craniata</taxon>
        <taxon>Vertebrata</taxon>
        <taxon>Euteleostomi</taxon>
        <taxon>Lepidosauria</taxon>
        <taxon>Sphenodontia</taxon>
        <taxon>Sphenodontidae</taxon>
        <taxon>Sphenodon</taxon>
    </lineage>
</organism>
<protein>
    <submittedName>
        <fullName evidence="26">Integrin subunit alpha E</fullName>
    </submittedName>
</protein>
<dbReference type="GO" id="GO:0098794">
    <property type="term" value="C:postsynapse"/>
    <property type="evidence" value="ECO:0007669"/>
    <property type="project" value="GOC"/>
</dbReference>
<keyword evidence="15" id="KW-1015">Disulfide bond</keyword>
<comment type="subcellular location">
    <subcellularLocation>
        <location evidence="2">Cell membrane</location>
        <topology evidence="2">Multi-pass membrane protein</topology>
    </subcellularLocation>
    <subcellularLocation>
        <location evidence="1">Membrane</location>
        <topology evidence="1">Single-pass type I membrane protein</topology>
    </subcellularLocation>
</comment>
<evidence type="ECO:0000256" key="9">
    <source>
        <dbReference type="ARBA" id="ARBA00022741"/>
    </source>
</evidence>
<keyword evidence="14 24" id="KW-0472">Membrane</keyword>
<dbReference type="InterPro" id="IPR013519">
    <property type="entry name" value="Int_alpha_beta-p"/>
</dbReference>
<dbReference type="InterPro" id="IPR001429">
    <property type="entry name" value="P2X_purnocptor"/>
</dbReference>
<feature type="repeat" description="FG-GAP" evidence="22">
    <location>
        <begin position="159"/>
        <end position="219"/>
    </location>
</feature>
<dbReference type="SUPFAM" id="SSF69179">
    <property type="entry name" value="Integrin domains"/>
    <property type="match status" value="2"/>
</dbReference>
<dbReference type="InterPro" id="IPR027309">
    <property type="entry name" value="P2X_extracellular_dom_sf"/>
</dbReference>
<dbReference type="Pfam" id="PF00864">
    <property type="entry name" value="P2X_receptor"/>
    <property type="match status" value="1"/>
</dbReference>
<evidence type="ECO:0000256" key="12">
    <source>
        <dbReference type="ARBA" id="ARBA00023037"/>
    </source>
</evidence>
<evidence type="ECO:0000256" key="3">
    <source>
        <dbReference type="ARBA" id="ARBA00009848"/>
    </source>
</evidence>
<accession>A0A8D0L3F9</accession>
<dbReference type="PRINTS" id="PR01307">
    <property type="entry name" value="P2XRECEPTOR"/>
</dbReference>
<dbReference type="PANTHER" id="PTHR10125:SF12">
    <property type="entry name" value="P2X PURINOCEPTOR 5"/>
    <property type="match status" value="1"/>
</dbReference>
<evidence type="ECO:0000256" key="18">
    <source>
        <dbReference type="ARBA" id="ARBA00023286"/>
    </source>
</evidence>
<dbReference type="InterPro" id="IPR013517">
    <property type="entry name" value="FG-GAP"/>
</dbReference>
<feature type="transmembrane region" description="Helical" evidence="24">
    <location>
        <begin position="868"/>
        <end position="890"/>
    </location>
</feature>
<keyword evidence="19" id="KW-0407">Ion channel</keyword>
<comment type="catalytic activity">
    <reaction evidence="20">
        <text>Na(+)(in) = Na(+)(out)</text>
        <dbReference type="Rhea" id="RHEA:34963"/>
        <dbReference type="ChEBI" id="CHEBI:29101"/>
    </reaction>
</comment>
<dbReference type="InterPro" id="IPR059116">
    <property type="entry name" value="P2X_receptor"/>
</dbReference>
<comment type="similarity">
    <text evidence="3">Belongs to the P2X receptor family.</text>
</comment>
<evidence type="ECO:0000256" key="5">
    <source>
        <dbReference type="ARBA" id="ARBA00022475"/>
    </source>
</evidence>
<dbReference type="Gene3D" id="2.60.40.1510">
    <property type="entry name" value="ntegrin, alpha v. Chain A, domain 3"/>
    <property type="match status" value="1"/>
</dbReference>
<evidence type="ECO:0000259" key="25">
    <source>
        <dbReference type="Pfam" id="PF20805"/>
    </source>
</evidence>
<sequence length="940" mass="104185">MLFGAVGAFDWSGGVLLYDPATRTAAFLNESKDNAAGANYSYLGYSVAVVKTRNGELYVAGAPRHNMLGKVLVFERDSLKQILQGEQNAPFTLSRNLTGQPPFGRFGFTVASIGDIDGDGYEDVAIGAPLEGHHSNPATSGTVYIYNSNKDGLQRTFSQRITAADIAQGLQYFGQSIAGGFDFTGDSLIEIAVGSLENVTVLRSRPVFRFNVTMSFTPGRILNFHNKSIITAELCFNRISPLETSQSGILNYKIHYTVDLDVKMEKKRVEFENQTNTISTEMSATEPSCPELRMQVLPCDYNCFSSVTLRVRYHISSTSEDVDHPAPMLNTYQEPEAYFQLPYKEDCGNKTVCVANLTLKFLSQKVLVVGYTKELLLNISLANSGDDSYMTRMVLKYPQNLQFKNIIPEPSSPIIDCGRPEAPKSSFSRMTCNVGHPIFRKTPAHFSVIWQLNEMRFPEKSAVITMNVTNINENSTAVTEAHELDVTYAFTAVLTRPTPLVYVNISQGLSQNRAFQFNLNSENRYGAEVKLQIYVPVSIQGHPVTTVKNVTGTQFLTGRTELQVIGELAFDRALYVGLTEETHRAEITLVLLKGEAFSFLPVIIGSSVGGFLLLAFIIFILYKGESVFFVMTNLIVTLNQRQDTCPESPGIPDAVCYQNRDCSRGEAVIAGNGVKTGRCWKVGGNISGTCEILAWCPVEKKGKPKKPLLANAENFTVYIKNSIRFPKFRFSKTNVLDTEDDSYLKACRYSTEHRYCPIFRLGDLVSWAGSNFQGMASEGGVIGIQIEWDCDLNKPPSECNPHYSFSRLDIKFAENSISSGYNFRFAKYYRDAEGVDYRTLIKAYGIRFDVMVNGKAGKFNIIPTIINVGSGLALMGAGAFFCDLVLLYLMKKSNFYRGKKYEEVKSGSRKSLPGGTVNGNQNAESLAGLNQLRQLQPVET</sequence>
<keyword evidence="11 24" id="KW-1133">Transmembrane helix</keyword>
<dbReference type="PROSITE" id="PS51470">
    <property type="entry name" value="FG_GAP"/>
    <property type="match status" value="2"/>
</dbReference>
<keyword evidence="17" id="KW-0325">Glycoprotein</keyword>
<dbReference type="SMART" id="SM00191">
    <property type="entry name" value="Int_alpha"/>
    <property type="match status" value="3"/>
</dbReference>
<feature type="region of interest" description="Disordered" evidence="23">
    <location>
        <begin position="906"/>
        <end position="926"/>
    </location>
</feature>
<evidence type="ECO:0000256" key="24">
    <source>
        <dbReference type="SAM" id="Phobius"/>
    </source>
</evidence>
<keyword evidence="6 24" id="KW-0812">Transmembrane</keyword>
<comment type="catalytic activity">
    <reaction evidence="21">
        <text>Ca(2+)(in) = Ca(2+)(out)</text>
        <dbReference type="Rhea" id="RHEA:29671"/>
        <dbReference type="ChEBI" id="CHEBI:29108"/>
    </reaction>
</comment>
<dbReference type="FunFam" id="1.10.287.940:FF:000010">
    <property type="entry name" value="P2X receptor E"/>
    <property type="match status" value="1"/>
</dbReference>
<evidence type="ECO:0000256" key="2">
    <source>
        <dbReference type="ARBA" id="ARBA00004651"/>
    </source>
</evidence>
<dbReference type="InterPro" id="IPR032695">
    <property type="entry name" value="Integrin_dom_sf"/>
</dbReference>
<dbReference type="Pfam" id="PF01839">
    <property type="entry name" value="FG-GAP"/>
    <property type="match status" value="1"/>
</dbReference>
<dbReference type="Gene3D" id="2.60.490.10">
    <property type="entry name" value="atp-gated p2x4 ion channel domain"/>
    <property type="match status" value="1"/>
</dbReference>
<dbReference type="NCBIfam" id="TIGR00863">
    <property type="entry name" value="P2X"/>
    <property type="match status" value="1"/>
</dbReference>
<evidence type="ECO:0000256" key="23">
    <source>
        <dbReference type="SAM" id="MobiDB-lite"/>
    </source>
</evidence>
<keyword evidence="12" id="KW-0401">Integrin</keyword>
<evidence type="ECO:0000256" key="16">
    <source>
        <dbReference type="ARBA" id="ARBA00023170"/>
    </source>
</evidence>
<dbReference type="GeneTree" id="ENSGT00940000161532"/>
<evidence type="ECO:0000256" key="14">
    <source>
        <dbReference type="ARBA" id="ARBA00023136"/>
    </source>
</evidence>
<dbReference type="GO" id="GO:0001614">
    <property type="term" value="F:purinergic nucleotide receptor activity"/>
    <property type="evidence" value="ECO:0007669"/>
    <property type="project" value="InterPro"/>
</dbReference>
<dbReference type="Pfam" id="PF20805">
    <property type="entry name" value="Integrin_A_Ig_2"/>
    <property type="match status" value="1"/>
</dbReference>
<evidence type="ECO:0000256" key="17">
    <source>
        <dbReference type="ARBA" id="ARBA00023180"/>
    </source>
</evidence>
<evidence type="ECO:0000256" key="13">
    <source>
        <dbReference type="ARBA" id="ARBA00023065"/>
    </source>
</evidence>
<evidence type="ECO:0000256" key="20">
    <source>
        <dbReference type="ARBA" id="ARBA00036239"/>
    </source>
</evidence>
<evidence type="ECO:0000256" key="10">
    <source>
        <dbReference type="ARBA" id="ARBA00022840"/>
    </source>
</evidence>
<dbReference type="Proteomes" id="UP000694392">
    <property type="component" value="Unplaced"/>
</dbReference>
<keyword evidence="16" id="KW-0675">Receptor</keyword>
<evidence type="ECO:0000256" key="15">
    <source>
        <dbReference type="ARBA" id="ARBA00023157"/>
    </source>
</evidence>